<dbReference type="AlphaFoldDB" id="A0A8S4EX77"/>
<feature type="compositionally biased region" description="Basic residues" evidence="1">
    <location>
        <begin position="40"/>
        <end position="53"/>
    </location>
</feature>
<proteinExistence type="predicted"/>
<accession>A0A8S4EX77</accession>
<sequence length="156" mass="17387">MMESSGDLSQNDNSLLNTHSQKTPKTTSRKRIPAENQKQPTRRSRKSSRLTKNHNKDELASSDLNAKGFPPPESPYFAAVMDNGLTKKMCSTIIDVERGGNSSYNGTNRLDPIDTDSVDDDPDAKDLQCRLSSTLSLRPVVTMNDNCCIIRICDYF</sequence>
<dbReference type="EMBL" id="CAJHNJ030000023">
    <property type="protein sequence ID" value="CAG9120349.1"/>
    <property type="molecule type" value="Genomic_DNA"/>
</dbReference>
<comment type="caution">
    <text evidence="2">The sequence shown here is derived from an EMBL/GenBank/DDBJ whole genome shotgun (WGS) entry which is preliminary data.</text>
</comment>
<reference evidence="2" key="1">
    <citation type="submission" date="2020-11" db="EMBL/GenBank/DDBJ databases">
        <authorList>
            <person name="Whiteford S."/>
        </authorList>
    </citation>
    <scope>NUCLEOTIDE SEQUENCE</scope>
</reference>
<evidence type="ECO:0000256" key="1">
    <source>
        <dbReference type="SAM" id="MobiDB-lite"/>
    </source>
</evidence>
<evidence type="ECO:0000313" key="2">
    <source>
        <dbReference type="EMBL" id="CAG9120349.1"/>
    </source>
</evidence>
<protein>
    <submittedName>
        <fullName evidence="2">(diamondback moth) hypothetical protein</fullName>
    </submittedName>
</protein>
<feature type="region of interest" description="Disordered" evidence="1">
    <location>
        <begin position="97"/>
        <end position="119"/>
    </location>
</feature>
<feature type="compositionally biased region" description="Polar residues" evidence="1">
    <location>
        <begin position="1"/>
        <end position="26"/>
    </location>
</feature>
<feature type="region of interest" description="Disordered" evidence="1">
    <location>
        <begin position="1"/>
        <end position="74"/>
    </location>
</feature>
<gene>
    <name evidence="2" type="ORF">PLXY2_LOCUS7091</name>
</gene>
<dbReference type="Proteomes" id="UP000653454">
    <property type="component" value="Unassembled WGS sequence"/>
</dbReference>
<evidence type="ECO:0000313" key="3">
    <source>
        <dbReference type="Proteomes" id="UP000653454"/>
    </source>
</evidence>
<name>A0A8S4EX77_PLUXY</name>
<keyword evidence="3" id="KW-1185">Reference proteome</keyword>
<organism evidence="2 3">
    <name type="scientific">Plutella xylostella</name>
    <name type="common">Diamondback moth</name>
    <name type="synonym">Plutella maculipennis</name>
    <dbReference type="NCBI Taxonomy" id="51655"/>
    <lineage>
        <taxon>Eukaryota</taxon>
        <taxon>Metazoa</taxon>
        <taxon>Ecdysozoa</taxon>
        <taxon>Arthropoda</taxon>
        <taxon>Hexapoda</taxon>
        <taxon>Insecta</taxon>
        <taxon>Pterygota</taxon>
        <taxon>Neoptera</taxon>
        <taxon>Endopterygota</taxon>
        <taxon>Lepidoptera</taxon>
        <taxon>Glossata</taxon>
        <taxon>Ditrysia</taxon>
        <taxon>Yponomeutoidea</taxon>
        <taxon>Plutellidae</taxon>
        <taxon>Plutella</taxon>
    </lineage>
</organism>